<evidence type="ECO:0000256" key="11">
    <source>
        <dbReference type="RuleBase" id="RU362091"/>
    </source>
</evidence>
<dbReference type="GO" id="GO:0015293">
    <property type="term" value="F:symporter activity"/>
    <property type="evidence" value="ECO:0007669"/>
    <property type="project" value="TreeGrafter"/>
</dbReference>
<keyword evidence="4" id="KW-1003">Cell membrane</keyword>
<evidence type="ECO:0000313" key="13">
    <source>
        <dbReference type="EMBL" id="KAK3879834.1"/>
    </source>
</evidence>
<evidence type="ECO:0000256" key="10">
    <source>
        <dbReference type="ARBA" id="ARBA00023201"/>
    </source>
</evidence>
<feature type="transmembrane region" description="Helical" evidence="12">
    <location>
        <begin position="158"/>
        <end position="175"/>
    </location>
</feature>
<feature type="transmembrane region" description="Helical" evidence="12">
    <location>
        <begin position="294"/>
        <end position="316"/>
    </location>
</feature>
<organism evidence="13 14">
    <name type="scientific">Petrolisthes cinctipes</name>
    <name type="common">Flat porcelain crab</name>
    <dbReference type="NCBI Taxonomy" id="88211"/>
    <lineage>
        <taxon>Eukaryota</taxon>
        <taxon>Metazoa</taxon>
        <taxon>Ecdysozoa</taxon>
        <taxon>Arthropoda</taxon>
        <taxon>Crustacea</taxon>
        <taxon>Multicrustacea</taxon>
        <taxon>Malacostraca</taxon>
        <taxon>Eumalacostraca</taxon>
        <taxon>Eucarida</taxon>
        <taxon>Decapoda</taxon>
        <taxon>Pleocyemata</taxon>
        <taxon>Anomura</taxon>
        <taxon>Galatheoidea</taxon>
        <taxon>Porcellanidae</taxon>
        <taxon>Petrolisthes</taxon>
    </lineage>
</organism>
<feature type="transmembrane region" description="Helical" evidence="12">
    <location>
        <begin position="219"/>
        <end position="239"/>
    </location>
</feature>
<dbReference type="Pfam" id="PF00474">
    <property type="entry name" value="SSF"/>
    <property type="match status" value="1"/>
</dbReference>
<dbReference type="PANTHER" id="PTHR42985">
    <property type="entry name" value="SODIUM-COUPLED MONOCARBOXYLATE TRANSPORTER"/>
    <property type="match status" value="1"/>
</dbReference>
<evidence type="ECO:0000256" key="9">
    <source>
        <dbReference type="ARBA" id="ARBA00023136"/>
    </source>
</evidence>
<evidence type="ECO:0000256" key="5">
    <source>
        <dbReference type="ARBA" id="ARBA00022692"/>
    </source>
</evidence>
<evidence type="ECO:0000256" key="7">
    <source>
        <dbReference type="ARBA" id="ARBA00023053"/>
    </source>
</evidence>
<feature type="transmembrane region" description="Helical" evidence="12">
    <location>
        <begin position="53"/>
        <end position="75"/>
    </location>
</feature>
<protein>
    <recommendedName>
        <fullName evidence="15">Sodium-dependent multivitamin transporter</fullName>
    </recommendedName>
</protein>
<comment type="subcellular location">
    <subcellularLocation>
        <location evidence="1">Cell membrane</location>
        <topology evidence="1">Multi-pass membrane protein</topology>
    </subcellularLocation>
</comment>
<dbReference type="InterPro" id="IPR001734">
    <property type="entry name" value="Na/solute_symporter"/>
</dbReference>
<dbReference type="GO" id="GO:0006814">
    <property type="term" value="P:sodium ion transport"/>
    <property type="evidence" value="ECO:0007669"/>
    <property type="project" value="UniProtKB-KW"/>
</dbReference>
<comment type="caution">
    <text evidence="13">The sequence shown here is derived from an EMBL/GenBank/DDBJ whole genome shotgun (WGS) entry which is preliminary data.</text>
</comment>
<feature type="transmembrane region" description="Helical" evidence="12">
    <location>
        <begin position="251"/>
        <end position="274"/>
    </location>
</feature>
<dbReference type="EMBL" id="JAWQEG010001394">
    <property type="protein sequence ID" value="KAK3879834.1"/>
    <property type="molecule type" value="Genomic_DNA"/>
</dbReference>
<accession>A0AAE1KPI9</accession>
<dbReference type="PROSITE" id="PS50283">
    <property type="entry name" value="NA_SOLUT_SYMP_3"/>
    <property type="match status" value="1"/>
</dbReference>
<gene>
    <name evidence="13" type="ORF">Pcinc_015641</name>
</gene>
<proteinExistence type="inferred from homology"/>
<evidence type="ECO:0000256" key="12">
    <source>
        <dbReference type="SAM" id="Phobius"/>
    </source>
</evidence>
<keyword evidence="7" id="KW-0915">Sodium</keyword>
<comment type="similarity">
    <text evidence="2 11">Belongs to the sodium:solute symporter (SSF) (TC 2.A.21) family.</text>
</comment>
<feature type="transmembrane region" description="Helical" evidence="12">
    <location>
        <begin position="108"/>
        <end position="127"/>
    </location>
</feature>
<evidence type="ECO:0000256" key="4">
    <source>
        <dbReference type="ARBA" id="ARBA00022475"/>
    </source>
</evidence>
<keyword evidence="6 12" id="KW-1133">Transmembrane helix</keyword>
<dbReference type="InterPro" id="IPR051163">
    <property type="entry name" value="Sodium:Solute_Symporter_SSF"/>
</dbReference>
<keyword evidence="10" id="KW-0739">Sodium transport</keyword>
<dbReference type="AlphaFoldDB" id="A0AAE1KPI9"/>
<keyword evidence="9 12" id="KW-0472">Membrane</keyword>
<dbReference type="InterPro" id="IPR038377">
    <property type="entry name" value="Na/Glc_symporter_sf"/>
</dbReference>
<evidence type="ECO:0000256" key="1">
    <source>
        <dbReference type="ARBA" id="ARBA00004651"/>
    </source>
</evidence>
<evidence type="ECO:0000256" key="6">
    <source>
        <dbReference type="ARBA" id="ARBA00022989"/>
    </source>
</evidence>
<evidence type="ECO:0000256" key="3">
    <source>
        <dbReference type="ARBA" id="ARBA00022448"/>
    </source>
</evidence>
<sequence length="335" mass="35706">MANNNNNNNNNISPIMTLPTQEDMDSSSISISSSSDSSSGSSMIVIASSQFGVADYAVFVVMLLVSIGVGVFSAFRYGGGGGGGGSGGGGGGRQGPSVLDFLTGSKSLPALPVALSLLGGVISALSILGNATEIYLYGTQLCMNMFGAVIALFLYHTFILPLLFNLNLVSIIKYLELRFDSIVLRKLATSCQLLSMFFFLGICLYAPSLALTSATNFPAWASVVCLGVICTIYVTIGGVRAVVYTDVIQTTLMFVGVLVVVVKVIVDMGGLRNIWEAALEGNRIEFFNMNTSPYIRHTFWSTNVLGFYFILSSLGLSQPQYQRLTSVKTLADGKW</sequence>
<dbReference type="PANTHER" id="PTHR42985:SF40">
    <property type="entry name" value="LD47995P-RELATED"/>
    <property type="match status" value="1"/>
</dbReference>
<feature type="transmembrane region" description="Helical" evidence="12">
    <location>
        <begin position="187"/>
        <end position="207"/>
    </location>
</feature>
<keyword evidence="14" id="KW-1185">Reference proteome</keyword>
<keyword evidence="3" id="KW-0813">Transport</keyword>
<dbReference type="Proteomes" id="UP001286313">
    <property type="component" value="Unassembled WGS sequence"/>
</dbReference>
<reference evidence="13" key="1">
    <citation type="submission" date="2023-10" db="EMBL/GenBank/DDBJ databases">
        <title>Genome assemblies of two species of porcelain crab, Petrolisthes cinctipes and Petrolisthes manimaculis (Anomura: Porcellanidae).</title>
        <authorList>
            <person name="Angst P."/>
        </authorList>
    </citation>
    <scope>NUCLEOTIDE SEQUENCE</scope>
    <source>
        <strain evidence="13">PB745_01</strain>
        <tissue evidence="13">Gill</tissue>
    </source>
</reference>
<evidence type="ECO:0000313" key="14">
    <source>
        <dbReference type="Proteomes" id="UP001286313"/>
    </source>
</evidence>
<keyword evidence="8" id="KW-0406">Ion transport</keyword>
<dbReference type="Gene3D" id="1.20.1730.10">
    <property type="entry name" value="Sodium/glucose cotransporter"/>
    <property type="match status" value="1"/>
</dbReference>
<keyword evidence="5 12" id="KW-0812">Transmembrane</keyword>
<evidence type="ECO:0000256" key="8">
    <source>
        <dbReference type="ARBA" id="ARBA00023065"/>
    </source>
</evidence>
<name>A0AAE1KPI9_PETCI</name>
<evidence type="ECO:0000256" key="2">
    <source>
        <dbReference type="ARBA" id="ARBA00006434"/>
    </source>
</evidence>
<dbReference type="GO" id="GO:0005886">
    <property type="term" value="C:plasma membrane"/>
    <property type="evidence" value="ECO:0007669"/>
    <property type="project" value="UniProtKB-SubCell"/>
</dbReference>
<evidence type="ECO:0008006" key="15">
    <source>
        <dbReference type="Google" id="ProtNLM"/>
    </source>
</evidence>